<protein>
    <submittedName>
        <fullName evidence="3">OB-fold-containig protein</fullName>
    </submittedName>
</protein>
<feature type="domain" description="Inner membrane protein YqiJ N-terminal" evidence="2">
    <location>
        <begin position="16"/>
        <end position="123"/>
    </location>
</feature>
<evidence type="ECO:0000313" key="3">
    <source>
        <dbReference type="EMBL" id="MFC3639279.1"/>
    </source>
</evidence>
<accession>A0ABV7ULI6</accession>
<proteinExistence type="predicted"/>
<gene>
    <name evidence="3" type="ORF">ACFONL_18205</name>
</gene>
<feature type="transmembrane region" description="Helical" evidence="1">
    <location>
        <begin position="76"/>
        <end position="101"/>
    </location>
</feature>
<keyword evidence="1" id="KW-1133">Transmembrane helix</keyword>
<feature type="transmembrane region" description="Helical" evidence="1">
    <location>
        <begin position="107"/>
        <end position="125"/>
    </location>
</feature>
<dbReference type="InterPro" id="IPR048376">
    <property type="entry name" value="YqiJ_N"/>
</dbReference>
<evidence type="ECO:0000313" key="4">
    <source>
        <dbReference type="Proteomes" id="UP001595704"/>
    </source>
</evidence>
<evidence type="ECO:0000259" key="2">
    <source>
        <dbReference type="Pfam" id="PF21001"/>
    </source>
</evidence>
<name>A0ABV7ULI6_9HYPH</name>
<evidence type="ECO:0000256" key="1">
    <source>
        <dbReference type="SAM" id="Phobius"/>
    </source>
</evidence>
<keyword evidence="1" id="KW-0812">Transmembrane</keyword>
<dbReference type="EMBL" id="JBHRYC010000086">
    <property type="protein sequence ID" value="MFC3639279.1"/>
    <property type="molecule type" value="Genomic_DNA"/>
</dbReference>
<keyword evidence="1" id="KW-0472">Membrane</keyword>
<sequence>MGELVQSGGMIAPGTWPFWLALLVVAGLGAVEVISVLLGASASGLLDDGLGHHGPDSDAGLLGGWMSWLNRGGVPVLVLAVILLSMFAIAGFALQALAAAVAGPLPALVAAPAAFVAALPATRWISRGVARIIPRDETHVVAQAEFIGLAGVVTIGPLDQGHPGSVRVKDRYDNFHSLLARAAPGHAIPTGAMALIVDSADGAFVAVPAPDALSAQQGHED</sequence>
<comment type="caution">
    <text evidence="3">The sequence shown here is derived from an EMBL/GenBank/DDBJ whole genome shotgun (WGS) entry which is preliminary data.</text>
</comment>
<dbReference type="RefSeq" id="WP_191318602.1">
    <property type="nucleotide sequence ID" value="NZ_BNCG01000003.1"/>
</dbReference>
<dbReference type="Proteomes" id="UP001595704">
    <property type="component" value="Unassembled WGS sequence"/>
</dbReference>
<reference evidence="4" key="1">
    <citation type="journal article" date="2019" name="Int. J. Syst. Evol. Microbiol.">
        <title>The Global Catalogue of Microorganisms (GCM) 10K type strain sequencing project: providing services to taxonomists for standard genome sequencing and annotation.</title>
        <authorList>
            <consortium name="The Broad Institute Genomics Platform"/>
            <consortium name="The Broad Institute Genome Sequencing Center for Infectious Disease"/>
            <person name="Wu L."/>
            <person name="Ma J."/>
        </authorList>
    </citation>
    <scope>NUCLEOTIDE SEQUENCE [LARGE SCALE GENOMIC DNA]</scope>
    <source>
        <strain evidence="4">KCTC 42282</strain>
    </source>
</reference>
<feature type="transmembrane region" description="Helical" evidence="1">
    <location>
        <begin position="16"/>
        <end position="38"/>
    </location>
</feature>
<organism evidence="3 4">
    <name type="scientific">Camelimonas fluminis</name>
    <dbReference type="NCBI Taxonomy" id="1576911"/>
    <lineage>
        <taxon>Bacteria</taxon>
        <taxon>Pseudomonadati</taxon>
        <taxon>Pseudomonadota</taxon>
        <taxon>Alphaproteobacteria</taxon>
        <taxon>Hyphomicrobiales</taxon>
        <taxon>Chelatococcaceae</taxon>
        <taxon>Camelimonas</taxon>
    </lineage>
</organism>
<dbReference type="Pfam" id="PF21001">
    <property type="entry name" value="YqiJ_N"/>
    <property type="match status" value="1"/>
</dbReference>
<keyword evidence="4" id="KW-1185">Reference proteome</keyword>